<evidence type="ECO:0000313" key="1">
    <source>
        <dbReference type="EMBL" id="RIV25110.1"/>
    </source>
</evidence>
<dbReference type="AlphaFoldDB" id="A0A418ME71"/>
<reference evidence="1 2" key="1">
    <citation type="submission" date="2018-08" db="EMBL/GenBank/DDBJ databases">
        <title>Fibrisoma montanum sp. nov., isolated from Danxia mountain soil.</title>
        <authorList>
            <person name="Huang Y."/>
        </authorList>
    </citation>
    <scope>NUCLEOTIDE SEQUENCE [LARGE SCALE GENOMIC DNA]</scope>
    <source>
        <strain evidence="1 2">HYT19</strain>
    </source>
</reference>
<accession>A0A418ME71</accession>
<sequence length="104" mass="11879">MTQEYILLTPAQLSKLLKQTIVAELDAFKAMAVPHPDVLNIQAIVERSGFSSDTVRGWILQGKRVPGTGRVEKLKVMDGISDGPYRIRWEEWRRWLSLFPDIQA</sequence>
<gene>
    <name evidence="1" type="ORF">DYU11_07260</name>
</gene>
<comment type="caution">
    <text evidence="1">The sequence shown here is derived from an EMBL/GenBank/DDBJ whole genome shotgun (WGS) entry which is preliminary data.</text>
</comment>
<proteinExistence type="predicted"/>
<dbReference type="RefSeq" id="WP_119666996.1">
    <property type="nucleotide sequence ID" value="NZ_QXED01000002.1"/>
</dbReference>
<dbReference type="EMBL" id="QXED01000002">
    <property type="protein sequence ID" value="RIV25110.1"/>
    <property type="molecule type" value="Genomic_DNA"/>
</dbReference>
<dbReference type="Proteomes" id="UP000283523">
    <property type="component" value="Unassembled WGS sequence"/>
</dbReference>
<keyword evidence="2" id="KW-1185">Reference proteome</keyword>
<name>A0A418ME71_9BACT</name>
<organism evidence="1 2">
    <name type="scientific">Fibrisoma montanum</name>
    <dbReference type="NCBI Taxonomy" id="2305895"/>
    <lineage>
        <taxon>Bacteria</taxon>
        <taxon>Pseudomonadati</taxon>
        <taxon>Bacteroidota</taxon>
        <taxon>Cytophagia</taxon>
        <taxon>Cytophagales</taxon>
        <taxon>Spirosomataceae</taxon>
        <taxon>Fibrisoma</taxon>
    </lineage>
</organism>
<evidence type="ECO:0000313" key="2">
    <source>
        <dbReference type="Proteomes" id="UP000283523"/>
    </source>
</evidence>
<protein>
    <submittedName>
        <fullName evidence="1">Uncharacterized protein</fullName>
    </submittedName>
</protein>